<dbReference type="GO" id="GO:0051707">
    <property type="term" value="P:response to other organism"/>
    <property type="evidence" value="ECO:0007669"/>
    <property type="project" value="UniProtKB-ARBA"/>
</dbReference>
<accession>A0AAV5MES4</accession>
<comment type="caution">
    <text evidence="9">The sequence shown here is derived from an EMBL/GenBank/DDBJ whole genome shotgun (WGS) entry which is preliminary data.</text>
</comment>
<evidence type="ECO:0000256" key="5">
    <source>
        <dbReference type="ARBA" id="ARBA00022840"/>
    </source>
</evidence>
<dbReference type="InterPro" id="IPR027417">
    <property type="entry name" value="P-loop_NTPase"/>
</dbReference>
<evidence type="ECO:0000256" key="4">
    <source>
        <dbReference type="ARBA" id="ARBA00022821"/>
    </source>
</evidence>
<dbReference type="Pfam" id="PF18052">
    <property type="entry name" value="Rx_N"/>
    <property type="match status" value="1"/>
</dbReference>
<dbReference type="Gene3D" id="3.80.10.10">
    <property type="entry name" value="Ribonuclease Inhibitor"/>
    <property type="match status" value="1"/>
</dbReference>
<dbReference type="GO" id="GO:0043531">
    <property type="term" value="F:ADP binding"/>
    <property type="evidence" value="ECO:0007669"/>
    <property type="project" value="InterPro"/>
</dbReference>
<evidence type="ECO:0000313" key="9">
    <source>
        <dbReference type="EMBL" id="GKV47358.1"/>
    </source>
</evidence>
<feature type="domain" description="Disease resistance N-terminal" evidence="7">
    <location>
        <begin position="8"/>
        <end position="76"/>
    </location>
</feature>
<sequence length="603" mass="67465">MEALSLLEEEVLAQVESWKTLLPKIIAVLQHVEENHVVNQFVKSSLDDLRDLASDMEDILEEFVIDAKRSELIPNQEVNSMVKDLSGRLQKIDNGMRSLDLINLALKLEDKSHKVTTKRLPKSSLLEDKVLGRDSDKDAILQRLLEDGGSLEQDFVIPIIGMGGLGKTTLVRLIYNDEKLEGRKLTKLPTTIGNLIDLHHLDIFDTSYLQEMPSGIGNLKNLVTLPKLIVGKASGLMRLSDLKNLSQVRGRLSILDLQNVLDIQDAREANLDKIHGLEELVLGLVIQNCPKLLGQLPSNLSSLKELDVRRCNAMLLKSMGDLTSLANLRIEKISELTCLPMSMSLPSLKELYVENCNKVLLKSMVDLTSLTNLRIQHIVELPSLPENFTQFLTTLETLSIGDCDDLTCLWEEGPEVEQSLSPFNLKHLSLKQCKALESLPNAMLVQMDGSSSSNTGMLMLRLEKFEIYGCDSLKSFPRGRLPVTLKYLKIEGCKGLESLPDVDGDNNSNLHLEIRKVPCLHSSKGCHRLPTFLKKFTVNDGGERLESFPERIVQYCTGLQSIKIDSCKILKSLPNLDCISNLVELYIYSCEVLESLPEELGLY</sequence>
<dbReference type="Pfam" id="PF25019">
    <property type="entry name" value="LRR_R13L1-DRL21"/>
    <property type="match status" value="1"/>
</dbReference>
<dbReference type="InterPro" id="IPR056789">
    <property type="entry name" value="LRR_R13L1-DRL21"/>
</dbReference>
<dbReference type="SUPFAM" id="SSF52540">
    <property type="entry name" value="P-loop containing nucleoside triphosphate hydrolases"/>
    <property type="match status" value="1"/>
</dbReference>
<keyword evidence="5" id="KW-0067">ATP-binding</keyword>
<keyword evidence="3" id="KW-0547">Nucleotide-binding</keyword>
<dbReference type="PANTHER" id="PTHR36766">
    <property type="entry name" value="PLANT BROAD-SPECTRUM MILDEW RESISTANCE PROTEIN RPW8"/>
    <property type="match status" value="1"/>
</dbReference>
<protein>
    <recommendedName>
        <fullName evidence="11">Disease resistance protein</fullName>
    </recommendedName>
</protein>
<dbReference type="GO" id="GO:0005524">
    <property type="term" value="F:ATP binding"/>
    <property type="evidence" value="ECO:0007669"/>
    <property type="project" value="UniProtKB-KW"/>
</dbReference>
<feature type="domain" description="NB-ARC" evidence="6">
    <location>
        <begin position="134"/>
        <end position="182"/>
    </location>
</feature>
<dbReference type="PANTHER" id="PTHR36766:SF51">
    <property type="entry name" value="DISEASE RESISTANCE RPP13-LIKE PROTEIN 1"/>
    <property type="match status" value="1"/>
</dbReference>
<dbReference type="EMBL" id="BPVZ01000226">
    <property type="protein sequence ID" value="GKV47358.1"/>
    <property type="molecule type" value="Genomic_DNA"/>
</dbReference>
<evidence type="ECO:0000256" key="2">
    <source>
        <dbReference type="ARBA" id="ARBA00022737"/>
    </source>
</evidence>
<keyword evidence="10" id="KW-1185">Reference proteome</keyword>
<dbReference type="InterPro" id="IPR032675">
    <property type="entry name" value="LRR_dom_sf"/>
</dbReference>
<dbReference type="AlphaFoldDB" id="A0AAV5MES4"/>
<gene>
    <name evidence="9" type="ORF">SLEP1_g54264</name>
</gene>
<dbReference type="Pfam" id="PF00931">
    <property type="entry name" value="NB-ARC"/>
    <property type="match status" value="1"/>
</dbReference>
<dbReference type="Proteomes" id="UP001054252">
    <property type="component" value="Unassembled WGS sequence"/>
</dbReference>
<dbReference type="SUPFAM" id="SSF52047">
    <property type="entry name" value="RNI-like"/>
    <property type="match status" value="1"/>
</dbReference>
<dbReference type="PRINTS" id="PR00364">
    <property type="entry name" value="DISEASERSIST"/>
</dbReference>
<keyword evidence="1" id="KW-0433">Leucine-rich repeat</keyword>
<evidence type="ECO:0000256" key="3">
    <source>
        <dbReference type="ARBA" id="ARBA00022741"/>
    </source>
</evidence>
<dbReference type="InterPro" id="IPR002182">
    <property type="entry name" value="NB-ARC"/>
</dbReference>
<evidence type="ECO:0000259" key="6">
    <source>
        <dbReference type="Pfam" id="PF00931"/>
    </source>
</evidence>
<dbReference type="InterPro" id="IPR041118">
    <property type="entry name" value="Rx_N"/>
</dbReference>
<name>A0AAV5MES4_9ROSI</name>
<evidence type="ECO:0000313" key="10">
    <source>
        <dbReference type="Proteomes" id="UP001054252"/>
    </source>
</evidence>
<keyword evidence="2" id="KW-0677">Repeat</keyword>
<reference evidence="9 10" key="1">
    <citation type="journal article" date="2021" name="Commun. Biol.">
        <title>The genome of Shorea leprosula (Dipterocarpaceae) highlights the ecological relevance of drought in aseasonal tropical rainforests.</title>
        <authorList>
            <person name="Ng K.K.S."/>
            <person name="Kobayashi M.J."/>
            <person name="Fawcett J.A."/>
            <person name="Hatakeyama M."/>
            <person name="Paape T."/>
            <person name="Ng C.H."/>
            <person name="Ang C.C."/>
            <person name="Tnah L.H."/>
            <person name="Lee C.T."/>
            <person name="Nishiyama T."/>
            <person name="Sese J."/>
            <person name="O'Brien M.J."/>
            <person name="Copetti D."/>
            <person name="Mohd Noor M.I."/>
            <person name="Ong R.C."/>
            <person name="Putra M."/>
            <person name="Sireger I.Z."/>
            <person name="Indrioko S."/>
            <person name="Kosugi Y."/>
            <person name="Izuno A."/>
            <person name="Isagi Y."/>
            <person name="Lee S.L."/>
            <person name="Shimizu K.K."/>
        </authorList>
    </citation>
    <scope>NUCLEOTIDE SEQUENCE [LARGE SCALE GENOMIC DNA]</scope>
    <source>
        <strain evidence="9">214</strain>
    </source>
</reference>
<evidence type="ECO:0000256" key="1">
    <source>
        <dbReference type="ARBA" id="ARBA00022614"/>
    </source>
</evidence>
<dbReference type="Gene3D" id="3.40.50.300">
    <property type="entry name" value="P-loop containing nucleotide triphosphate hydrolases"/>
    <property type="match status" value="1"/>
</dbReference>
<keyword evidence="4" id="KW-0611">Plant defense</keyword>
<proteinExistence type="predicted"/>
<evidence type="ECO:0000259" key="7">
    <source>
        <dbReference type="Pfam" id="PF18052"/>
    </source>
</evidence>
<feature type="domain" description="R13L1/DRL21-like LRR repeat region" evidence="8">
    <location>
        <begin position="239"/>
        <end position="356"/>
    </location>
</feature>
<dbReference type="SUPFAM" id="SSF52058">
    <property type="entry name" value="L domain-like"/>
    <property type="match status" value="1"/>
</dbReference>
<dbReference type="GO" id="GO:0006952">
    <property type="term" value="P:defense response"/>
    <property type="evidence" value="ECO:0007669"/>
    <property type="project" value="UniProtKB-KW"/>
</dbReference>
<evidence type="ECO:0008006" key="11">
    <source>
        <dbReference type="Google" id="ProtNLM"/>
    </source>
</evidence>
<organism evidence="9 10">
    <name type="scientific">Rubroshorea leprosula</name>
    <dbReference type="NCBI Taxonomy" id="152421"/>
    <lineage>
        <taxon>Eukaryota</taxon>
        <taxon>Viridiplantae</taxon>
        <taxon>Streptophyta</taxon>
        <taxon>Embryophyta</taxon>
        <taxon>Tracheophyta</taxon>
        <taxon>Spermatophyta</taxon>
        <taxon>Magnoliopsida</taxon>
        <taxon>eudicotyledons</taxon>
        <taxon>Gunneridae</taxon>
        <taxon>Pentapetalae</taxon>
        <taxon>rosids</taxon>
        <taxon>malvids</taxon>
        <taxon>Malvales</taxon>
        <taxon>Dipterocarpaceae</taxon>
        <taxon>Rubroshorea</taxon>
    </lineage>
</organism>
<evidence type="ECO:0000259" key="8">
    <source>
        <dbReference type="Pfam" id="PF25019"/>
    </source>
</evidence>
<dbReference type="Gene3D" id="1.20.5.4130">
    <property type="match status" value="1"/>
</dbReference>